<dbReference type="PANTHER" id="PTHR11122">
    <property type="entry name" value="APOSPORY-ASSOCIATED PROTEIN C-RELATED"/>
    <property type="match status" value="1"/>
</dbReference>
<name>A0AB36RLM7_9CORY</name>
<dbReference type="RefSeq" id="WP_095555069.1">
    <property type="nucleotide sequence ID" value="NZ_NSGP01000006.1"/>
</dbReference>
<dbReference type="PANTHER" id="PTHR11122:SF13">
    <property type="entry name" value="GLUCOSE-6-PHOSPHATE 1-EPIMERASE"/>
    <property type="match status" value="1"/>
</dbReference>
<dbReference type="Pfam" id="PF02517">
    <property type="entry name" value="Rce1-like"/>
    <property type="match status" value="1"/>
</dbReference>
<dbReference type="Pfam" id="PF01263">
    <property type="entry name" value="Aldose_epim"/>
    <property type="match status" value="1"/>
</dbReference>
<dbReference type="GO" id="GO:0005737">
    <property type="term" value="C:cytoplasm"/>
    <property type="evidence" value="ECO:0007669"/>
    <property type="project" value="TreeGrafter"/>
</dbReference>
<organism evidence="3 4">
    <name type="scientific">Corynebacterium hadale</name>
    <dbReference type="NCBI Taxonomy" id="2026255"/>
    <lineage>
        <taxon>Bacteria</taxon>
        <taxon>Bacillati</taxon>
        <taxon>Actinomycetota</taxon>
        <taxon>Actinomycetes</taxon>
        <taxon>Mycobacteriales</taxon>
        <taxon>Corynebacteriaceae</taxon>
        <taxon>Corynebacterium</taxon>
    </lineage>
</organism>
<feature type="domain" description="CAAX prenyl protease 2/Lysostaphin resistance protein A-like" evidence="2">
    <location>
        <begin position="148"/>
        <end position="237"/>
    </location>
</feature>
<dbReference type="GO" id="GO:0030246">
    <property type="term" value="F:carbohydrate binding"/>
    <property type="evidence" value="ECO:0007669"/>
    <property type="project" value="InterPro"/>
</dbReference>
<evidence type="ECO:0000256" key="1">
    <source>
        <dbReference type="SAM" id="Phobius"/>
    </source>
</evidence>
<feature type="transmembrane region" description="Helical" evidence="1">
    <location>
        <begin position="32"/>
        <end position="56"/>
    </location>
</feature>
<dbReference type="SUPFAM" id="SSF74650">
    <property type="entry name" value="Galactose mutarotase-like"/>
    <property type="match status" value="1"/>
</dbReference>
<dbReference type="GO" id="GO:0080120">
    <property type="term" value="P:CAAX-box protein maturation"/>
    <property type="evidence" value="ECO:0007669"/>
    <property type="project" value="UniProtKB-ARBA"/>
</dbReference>
<feature type="transmembrane region" description="Helical" evidence="1">
    <location>
        <begin position="184"/>
        <end position="215"/>
    </location>
</feature>
<keyword evidence="1" id="KW-1133">Transmembrane helix</keyword>
<sequence>MPAIVDTPRMIPAYHRLARRDRIRPYRWWRPLLEIAVAAALFVALQAVWVVAFILINGKESIGRIADGTPTSMLVGFGALAMTVPAAFVAAWASGRDVRALWSVERRFRWRYFLPGLAAFAAPGLLTLAADIVIYGAPPTPVDPTFFWSVAIVLSLVPLQCLAEELLFRGVVVQSFGAWMRSPWLAYLLALPIFVVGHTAGGGGMVTIVVFALIASLLVHRSGGIELSVALHIVNNITVSYARFSGLIDLESARVLLPVVGQLGAFALALIALPIIGSKVAPMPTTDAHLRTLPHPTGDLLFNSSAGPEHGGVPVVAPWFAQTLGPQMHGWARTLPWVVTEETGETTTAELSNDRLRLSYTVRRGPEPTFTLRAVNEDEESRRIQLALHPYWAVDTARARVTGLADQPYFDKVAGAELTIDGDLAFGREVDSVVRTTNDCMLVDDHRALAFRTQGTDHVVVWNPGPEECAAADGLRADDWTRFVCVEPALLGENREGVELAPGASAELSLTVTATAGGSVRA</sequence>
<dbReference type="EMBL" id="NSGP01000006">
    <property type="protein sequence ID" value="PAT10555.1"/>
    <property type="molecule type" value="Genomic_DNA"/>
</dbReference>
<dbReference type="GO" id="GO:0004175">
    <property type="term" value="F:endopeptidase activity"/>
    <property type="evidence" value="ECO:0007669"/>
    <property type="project" value="UniProtKB-ARBA"/>
</dbReference>
<protein>
    <recommendedName>
        <fullName evidence="2">CAAX prenyl protease 2/Lysostaphin resistance protein A-like domain-containing protein</fullName>
    </recommendedName>
</protein>
<dbReference type="Proteomes" id="UP000218041">
    <property type="component" value="Unassembled WGS sequence"/>
</dbReference>
<dbReference type="Gene3D" id="2.70.98.10">
    <property type="match status" value="1"/>
</dbReference>
<dbReference type="GO" id="GO:0047938">
    <property type="term" value="F:glucose-6-phosphate 1-epimerase activity"/>
    <property type="evidence" value="ECO:0007669"/>
    <property type="project" value="TreeGrafter"/>
</dbReference>
<feature type="transmembrane region" description="Helical" evidence="1">
    <location>
        <begin position="112"/>
        <end position="134"/>
    </location>
</feature>
<dbReference type="AlphaFoldDB" id="A0AB36RLM7"/>
<dbReference type="InterPro" id="IPR011013">
    <property type="entry name" value="Gal_mutarotase_sf_dom"/>
</dbReference>
<feature type="transmembrane region" description="Helical" evidence="1">
    <location>
        <begin position="71"/>
        <end position="92"/>
    </location>
</feature>
<dbReference type="GO" id="GO:0005975">
    <property type="term" value="P:carbohydrate metabolic process"/>
    <property type="evidence" value="ECO:0007669"/>
    <property type="project" value="InterPro"/>
</dbReference>
<proteinExistence type="predicted"/>
<feature type="transmembrane region" description="Helical" evidence="1">
    <location>
        <begin position="256"/>
        <end position="276"/>
    </location>
</feature>
<dbReference type="InterPro" id="IPR003675">
    <property type="entry name" value="Rce1/LyrA-like_dom"/>
</dbReference>
<dbReference type="InterPro" id="IPR014718">
    <property type="entry name" value="GH-type_carb-bd"/>
</dbReference>
<reference evidence="3 4" key="1">
    <citation type="submission" date="2017-08" db="EMBL/GenBank/DDBJ databases">
        <title>Whole genome sequences of 6 clinical strains closest to Corynebacterium imitans.</title>
        <authorList>
            <person name="Bernier A.-M."/>
            <person name="Burdz T."/>
            <person name="Bernard K."/>
        </authorList>
    </citation>
    <scope>NUCLEOTIDE SEQUENCE [LARGE SCALE GENOMIC DNA]</scope>
    <source>
        <strain evidence="3 4">NML92-0415</strain>
    </source>
</reference>
<keyword evidence="1" id="KW-0472">Membrane</keyword>
<accession>A0AB36RLM7</accession>
<evidence type="ECO:0000313" key="3">
    <source>
        <dbReference type="EMBL" id="PAT10555.1"/>
    </source>
</evidence>
<keyword evidence="1" id="KW-0812">Transmembrane</keyword>
<feature type="transmembrane region" description="Helical" evidence="1">
    <location>
        <begin position="146"/>
        <end position="163"/>
    </location>
</feature>
<comment type="caution">
    <text evidence="3">The sequence shown here is derived from an EMBL/GenBank/DDBJ whole genome shotgun (WGS) entry which is preliminary data.</text>
</comment>
<feature type="transmembrane region" description="Helical" evidence="1">
    <location>
        <begin position="227"/>
        <end position="244"/>
    </location>
</feature>
<evidence type="ECO:0000313" key="4">
    <source>
        <dbReference type="Proteomes" id="UP000218041"/>
    </source>
</evidence>
<gene>
    <name evidence="3" type="ORF">CKJ80_05730</name>
</gene>
<dbReference type="InterPro" id="IPR008183">
    <property type="entry name" value="Aldose_1/G6P_1-epimerase"/>
</dbReference>
<evidence type="ECO:0000259" key="2">
    <source>
        <dbReference type="Pfam" id="PF02517"/>
    </source>
</evidence>